<gene>
    <name evidence="7" type="ORF">EKH77_01705</name>
</gene>
<name>A0A3S9PCG2_STRLT</name>
<sequence length="396" mass="39319">MSSADSDIRVPAAALRRAHAGVVVTFALIGVVNGILVARLPGLAGKLGLDAGKVGVLILTWGVAATVTMQCVRWLVAAVGNRALLRVGAPAVTVAVGLFGLSPSYPLLLAAAACFGVTSGVAETMMNAQGSLVERLSGRPLMNGLHAGWSTGAVTGGLLAALLAALHVSYTASVVTVAVCALPVALAVGGTYLDEPAEEETSEGRRGLPASVYVIGAISFLGLLLEGLVADWSGLLLHGDLHASEALAALAYPAFELATLTGRLFGDRLRVRVGGRSLLAAAGGATAVGVLVVVTAGSAPVAIAGFALTGLAVCVVVPLTMSLAGTVAPGRSDAAIAQVSAMGYSGLLVGPVVIGFVAEASTLRTGIGLTTVAALLIAAGSRAVPAHDAHHRTTEG</sequence>
<dbReference type="GO" id="GO:0022857">
    <property type="term" value="F:transmembrane transporter activity"/>
    <property type="evidence" value="ECO:0007669"/>
    <property type="project" value="InterPro"/>
</dbReference>
<evidence type="ECO:0000256" key="4">
    <source>
        <dbReference type="ARBA" id="ARBA00023136"/>
    </source>
</evidence>
<keyword evidence="3 5" id="KW-1133">Transmembrane helix</keyword>
<feature type="transmembrane region" description="Helical" evidence="5">
    <location>
        <begin position="213"/>
        <end position="234"/>
    </location>
</feature>
<dbReference type="Pfam" id="PF07690">
    <property type="entry name" value="MFS_1"/>
    <property type="match status" value="2"/>
</dbReference>
<feature type="transmembrane region" description="Helical" evidence="5">
    <location>
        <begin position="54"/>
        <end position="76"/>
    </location>
</feature>
<keyword evidence="2 5" id="KW-0812">Transmembrane</keyword>
<dbReference type="GO" id="GO:0005886">
    <property type="term" value="C:plasma membrane"/>
    <property type="evidence" value="ECO:0007669"/>
    <property type="project" value="UniProtKB-SubCell"/>
</dbReference>
<feature type="transmembrane region" description="Helical" evidence="5">
    <location>
        <begin position="172"/>
        <end position="193"/>
    </location>
</feature>
<evidence type="ECO:0000256" key="3">
    <source>
        <dbReference type="ARBA" id="ARBA00022989"/>
    </source>
</evidence>
<dbReference type="PROSITE" id="PS50850">
    <property type="entry name" value="MFS"/>
    <property type="match status" value="1"/>
</dbReference>
<keyword evidence="4 5" id="KW-0472">Membrane</keyword>
<feature type="transmembrane region" description="Helical" evidence="5">
    <location>
        <begin position="363"/>
        <end position="384"/>
    </location>
</feature>
<feature type="transmembrane region" description="Helical" evidence="5">
    <location>
        <begin position="147"/>
        <end position="166"/>
    </location>
</feature>
<dbReference type="Proteomes" id="UP000267900">
    <property type="component" value="Chromosome"/>
</dbReference>
<accession>A0A3S9PCG2</accession>
<keyword evidence="8" id="KW-1185">Reference proteome</keyword>
<dbReference type="PANTHER" id="PTHR23514">
    <property type="entry name" value="BYPASS OF STOP CODON PROTEIN 6"/>
    <property type="match status" value="1"/>
</dbReference>
<reference evidence="7 8" key="1">
    <citation type="submission" date="2018-12" db="EMBL/GenBank/DDBJ databases">
        <title>The whole draft genome of Streptomyce luteoverticillatus CGMCC 15060.</title>
        <authorList>
            <person name="Feng Z."/>
            <person name="Chen G."/>
            <person name="Zhang J."/>
            <person name="Zhu H."/>
            <person name="Yu X."/>
            <person name="Zhang W."/>
            <person name="Zhang X."/>
        </authorList>
    </citation>
    <scope>NUCLEOTIDE SEQUENCE [LARGE SCALE GENOMIC DNA]</scope>
    <source>
        <strain evidence="7 8">CGMCC 15060</strain>
    </source>
</reference>
<evidence type="ECO:0000313" key="8">
    <source>
        <dbReference type="Proteomes" id="UP000267900"/>
    </source>
</evidence>
<feature type="transmembrane region" description="Helical" evidence="5">
    <location>
        <begin position="278"/>
        <end position="297"/>
    </location>
</feature>
<proteinExistence type="predicted"/>
<dbReference type="Gene3D" id="1.20.1250.20">
    <property type="entry name" value="MFS general substrate transporter like domains"/>
    <property type="match status" value="2"/>
</dbReference>
<evidence type="ECO:0000256" key="5">
    <source>
        <dbReference type="SAM" id="Phobius"/>
    </source>
</evidence>
<feature type="transmembrane region" description="Helical" evidence="5">
    <location>
        <begin position="303"/>
        <end position="324"/>
    </location>
</feature>
<dbReference type="SUPFAM" id="SSF103473">
    <property type="entry name" value="MFS general substrate transporter"/>
    <property type="match status" value="1"/>
</dbReference>
<evidence type="ECO:0000256" key="1">
    <source>
        <dbReference type="ARBA" id="ARBA00004651"/>
    </source>
</evidence>
<feature type="domain" description="Major facilitator superfamily (MFS) profile" evidence="6">
    <location>
        <begin position="211"/>
        <end position="396"/>
    </location>
</feature>
<dbReference type="InterPro" id="IPR036259">
    <property type="entry name" value="MFS_trans_sf"/>
</dbReference>
<dbReference type="InterPro" id="IPR011701">
    <property type="entry name" value="MFS"/>
</dbReference>
<dbReference type="AlphaFoldDB" id="A0A3S9PCG2"/>
<dbReference type="RefSeq" id="WP_126912662.1">
    <property type="nucleotide sequence ID" value="NZ_CP034587.1"/>
</dbReference>
<dbReference type="OrthoDB" id="151222at2"/>
<dbReference type="PANTHER" id="PTHR23514:SF13">
    <property type="entry name" value="INNER MEMBRANE PROTEIN YBJJ"/>
    <property type="match status" value="1"/>
</dbReference>
<evidence type="ECO:0000259" key="6">
    <source>
        <dbReference type="PROSITE" id="PS50850"/>
    </source>
</evidence>
<evidence type="ECO:0000256" key="2">
    <source>
        <dbReference type="ARBA" id="ARBA00022692"/>
    </source>
</evidence>
<comment type="subcellular location">
    <subcellularLocation>
        <location evidence="1">Cell membrane</location>
        <topology evidence="1">Multi-pass membrane protein</topology>
    </subcellularLocation>
</comment>
<organism evidence="7 8">
    <name type="scientific">Streptomyces luteoverticillatus</name>
    <name type="common">Streptoverticillium luteoverticillatus</name>
    <dbReference type="NCBI Taxonomy" id="66425"/>
    <lineage>
        <taxon>Bacteria</taxon>
        <taxon>Bacillati</taxon>
        <taxon>Actinomycetota</taxon>
        <taxon>Actinomycetes</taxon>
        <taxon>Kitasatosporales</taxon>
        <taxon>Streptomycetaceae</taxon>
        <taxon>Streptomyces</taxon>
    </lineage>
</organism>
<protein>
    <submittedName>
        <fullName evidence="7">MFS transporter</fullName>
    </submittedName>
</protein>
<feature type="transmembrane region" description="Helical" evidence="5">
    <location>
        <begin position="336"/>
        <end position="357"/>
    </location>
</feature>
<feature type="transmembrane region" description="Helical" evidence="5">
    <location>
        <begin position="20"/>
        <end position="42"/>
    </location>
</feature>
<dbReference type="EMBL" id="CP034587">
    <property type="protein sequence ID" value="AZQ70097.1"/>
    <property type="molecule type" value="Genomic_DNA"/>
</dbReference>
<evidence type="ECO:0000313" key="7">
    <source>
        <dbReference type="EMBL" id="AZQ70097.1"/>
    </source>
</evidence>
<dbReference type="CDD" id="cd17393">
    <property type="entry name" value="MFS_MosC_like"/>
    <property type="match status" value="1"/>
</dbReference>
<feature type="transmembrane region" description="Helical" evidence="5">
    <location>
        <begin position="83"/>
        <end position="101"/>
    </location>
</feature>
<dbReference type="InterPro" id="IPR051788">
    <property type="entry name" value="MFS_Transporter"/>
</dbReference>
<dbReference type="InterPro" id="IPR020846">
    <property type="entry name" value="MFS_dom"/>
</dbReference>